<name>A0A1Y1RR47_9MICC</name>
<dbReference type="PANTHER" id="PTHR42698">
    <property type="entry name" value="GTPASE ERA"/>
    <property type="match status" value="1"/>
</dbReference>
<dbReference type="InterPro" id="IPR005662">
    <property type="entry name" value="GTPase_Era-like"/>
</dbReference>
<dbReference type="Pfam" id="PF00350">
    <property type="entry name" value="Dynamin_N"/>
    <property type="match status" value="1"/>
</dbReference>
<dbReference type="PANTHER" id="PTHR42698:SF1">
    <property type="entry name" value="GTPASE ERA, MITOCHONDRIAL"/>
    <property type="match status" value="1"/>
</dbReference>
<feature type="domain" description="Dynamin N-terminal" evidence="2">
    <location>
        <begin position="59"/>
        <end position="225"/>
    </location>
</feature>
<proteinExistence type="predicted"/>
<dbReference type="RefSeq" id="WP_083091281.1">
    <property type="nucleotide sequence ID" value="NZ_LXWF01000011.1"/>
</dbReference>
<sequence length="571" mass="60427">MASTTRPTAATALAARVEALESALTLGEGRIDPETAQAASGILERAAARRELSAEHTVIGFFGATGSGKSTLFNAVVGKNIAKSAATRPTTATAQAAVWGREGAEPLLDWLGVENRTYMDEDPAEAAASLNRSEVPVTVGMWNKIRTSVGAGKTEQASGGLVLLDLPDFDSVEAANRLLVEKMAQCVDVLVWVMDPQKYADAVIHQDFIAPLASHGAVTLAVLNQVDRLDQAEVPAVLDSLKLLLARDGLTSTLLADPLAVSARTGYQIPRLREVLGQVAVAKTAAVARIEADLDGVQASLATQDGGGEPAGLTAAAVTQLEDGIYAASGADALVKAAADSYKLHAVSATGWIATRWLLKIKRDPLKRLGLHKDHDGEPISRSSLPPLGAPQKAALGTAVRSFAQNVSAGVTEPWSHSIRDSARTYESQLPAEIERAAATVHYDANKKRWWWHLLNMIQWIGLGVALVGLLWLTALAVASYFQIVLPESPTVEGFPLPVPTLLVVTGLLLGILTAVLGRAIAAVGHRIYAGGIRRQLEANLADVASRCVIVPVQDELTRLDSYRQALREAA</sequence>
<organism evidence="3 4">
    <name type="scientific">Rothia nasimurium</name>
    <dbReference type="NCBI Taxonomy" id="85336"/>
    <lineage>
        <taxon>Bacteria</taxon>
        <taxon>Bacillati</taxon>
        <taxon>Actinomycetota</taxon>
        <taxon>Actinomycetes</taxon>
        <taxon>Micrococcales</taxon>
        <taxon>Micrococcaceae</taxon>
        <taxon>Rothia</taxon>
    </lineage>
</organism>
<dbReference type="Proteomes" id="UP000192359">
    <property type="component" value="Unassembled WGS sequence"/>
</dbReference>
<evidence type="ECO:0000256" key="1">
    <source>
        <dbReference type="SAM" id="Phobius"/>
    </source>
</evidence>
<evidence type="ECO:0000259" key="2">
    <source>
        <dbReference type="Pfam" id="PF00350"/>
    </source>
</evidence>
<gene>
    <name evidence="3" type="ORF">A7979_01655</name>
</gene>
<protein>
    <recommendedName>
        <fullName evidence="2">Dynamin N-terminal domain-containing protein</fullName>
    </recommendedName>
</protein>
<dbReference type="GO" id="GO:0000028">
    <property type="term" value="P:ribosomal small subunit assembly"/>
    <property type="evidence" value="ECO:0007669"/>
    <property type="project" value="TreeGrafter"/>
</dbReference>
<dbReference type="GO" id="GO:0019843">
    <property type="term" value="F:rRNA binding"/>
    <property type="evidence" value="ECO:0007669"/>
    <property type="project" value="TreeGrafter"/>
</dbReference>
<evidence type="ECO:0000313" key="3">
    <source>
        <dbReference type="EMBL" id="ORC22213.1"/>
    </source>
</evidence>
<keyword evidence="1" id="KW-1133">Transmembrane helix</keyword>
<accession>A0A1Y1RR47</accession>
<dbReference type="EMBL" id="LXWF01000011">
    <property type="protein sequence ID" value="ORC22213.1"/>
    <property type="molecule type" value="Genomic_DNA"/>
</dbReference>
<feature type="transmembrane region" description="Helical" evidence="1">
    <location>
        <begin position="502"/>
        <end position="525"/>
    </location>
</feature>
<dbReference type="OrthoDB" id="974105at2"/>
<keyword evidence="1" id="KW-0812">Transmembrane</keyword>
<dbReference type="InterPro" id="IPR027417">
    <property type="entry name" value="P-loop_NTPase"/>
</dbReference>
<dbReference type="InterPro" id="IPR045063">
    <property type="entry name" value="Dynamin_N"/>
</dbReference>
<dbReference type="GO" id="GO:0005829">
    <property type="term" value="C:cytosol"/>
    <property type="evidence" value="ECO:0007669"/>
    <property type="project" value="TreeGrafter"/>
</dbReference>
<comment type="caution">
    <text evidence="3">The sequence shown here is derived from an EMBL/GenBank/DDBJ whole genome shotgun (WGS) entry which is preliminary data.</text>
</comment>
<dbReference type="GO" id="GO:0005525">
    <property type="term" value="F:GTP binding"/>
    <property type="evidence" value="ECO:0007669"/>
    <property type="project" value="InterPro"/>
</dbReference>
<reference evidence="3 4" key="1">
    <citation type="submission" date="2016-05" db="EMBL/GenBank/DDBJ databases">
        <title>Draft genome sequence of a porcine commensal Rothia nasimurium.</title>
        <authorList>
            <person name="Gaiser R.A."/>
            <person name="Van Baarlen P."/>
            <person name="Wells J.M."/>
        </authorList>
    </citation>
    <scope>NUCLEOTIDE SEQUENCE [LARGE SCALE GENOMIC DNA]</scope>
    <source>
        <strain evidence="3 4">PT-32</strain>
    </source>
</reference>
<dbReference type="AlphaFoldDB" id="A0A1Y1RR47"/>
<evidence type="ECO:0000313" key="4">
    <source>
        <dbReference type="Proteomes" id="UP000192359"/>
    </source>
</evidence>
<dbReference type="SUPFAM" id="SSF52540">
    <property type="entry name" value="P-loop containing nucleoside triphosphate hydrolases"/>
    <property type="match status" value="1"/>
</dbReference>
<dbReference type="Gene3D" id="3.40.50.300">
    <property type="entry name" value="P-loop containing nucleotide triphosphate hydrolases"/>
    <property type="match status" value="1"/>
</dbReference>
<feature type="transmembrane region" description="Helical" evidence="1">
    <location>
        <begin position="457"/>
        <end position="482"/>
    </location>
</feature>
<keyword evidence="1" id="KW-0472">Membrane</keyword>
<keyword evidence="4" id="KW-1185">Reference proteome</keyword>
<dbReference type="GO" id="GO:0043024">
    <property type="term" value="F:ribosomal small subunit binding"/>
    <property type="evidence" value="ECO:0007669"/>
    <property type="project" value="TreeGrafter"/>
</dbReference>